<keyword evidence="6" id="KW-1185">Reference proteome</keyword>
<dbReference type="GO" id="GO:0016787">
    <property type="term" value="F:hydrolase activity"/>
    <property type="evidence" value="ECO:0007669"/>
    <property type="project" value="UniProtKB-KW"/>
</dbReference>
<reference evidence="5" key="1">
    <citation type="submission" date="2020-04" db="EMBL/GenBank/DDBJ databases">
        <authorList>
            <person name="Alioto T."/>
            <person name="Alioto T."/>
            <person name="Gomez Garrido J."/>
        </authorList>
    </citation>
    <scope>NUCLEOTIDE SEQUENCE</scope>
    <source>
        <strain evidence="5">A484AB</strain>
    </source>
</reference>
<protein>
    <submittedName>
        <fullName evidence="5">Interferon-inducible GTPase 5-like</fullName>
    </submittedName>
</protein>
<sequence length="242" mass="27183">MATSNFQEVNVDDVDIATSLETSEDSKTKLKIALVGETGSGKSSFINALQGFEDDDKGAAGTGYDEKAIMAKPYPHPLNPNVILWDIPGLDTLKHSEPSTYCNTFYIGQYDAVLLFMKGNYTKTDKDLAKELVSRNKPFFLIRTKIDQDLSCRRKKYKENEILEKIKQNALEILGDLGDTDGEKKLFLISNFESEKWDFNRLKRAILNELLPSQVKTTSVSENVAEHIDEQIKGTDKGKTMS</sequence>
<dbReference type="Gene3D" id="3.40.50.300">
    <property type="entry name" value="P-loop containing nucleotide triphosphate hydrolases"/>
    <property type="match status" value="1"/>
</dbReference>
<dbReference type="PANTHER" id="PTHR32341:SF10">
    <property type="entry name" value="INTERFERON-INDUCIBLE GTPASE 5"/>
    <property type="match status" value="1"/>
</dbReference>
<evidence type="ECO:0000256" key="3">
    <source>
        <dbReference type="ARBA" id="ARBA00022801"/>
    </source>
</evidence>
<evidence type="ECO:0000313" key="5">
    <source>
        <dbReference type="EMBL" id="CAB4003802.1"/>
    </source>
</evidence>
<name>A0A7D9E9I5_PARCT</name>
<dbReference type="Pfam" id="PF05049">
    <property type="entry name" value="IIGP"/>
    <property type="match status" value="1"/>
</dbReference>
<comment type="similarity">
    <text evidence="1">Belongs to the TRAFAC class dynamin-like GTPase superfamily. IRG family.</text>
</comment>
<evidence type="ECO:0000256" key="4">
    <source>
        <dbReference type="ARBA" id="ARBA00023134"/>
    </source>
</evidence>
<accession>A0A7D9E9I5</accession>
<comment type="caution">
    <text evidence="5">The sequence shown here is derived from an EMBL/GenBank/DDBJ whole genome shotgun (WGS) entry which is preliminary data.</text>
</comment>
<dbReference type="EMBL" id="CACRXK020004730">
    <property type="protein sequence ID" value="CAB4003802.1"/>
    <property type="molecule type" value="Genomic_DNA"/>
</dbReference>
<dbReference type="PANTHER" id="PTHR32341">
    <property type="entry name" value="INTERFERON-INDUCIBLE GTPASE"/>
    <property type="match status" value="1"/>
</dbReference>
<dbReference type="PROSITE" id="PS51716">
    <property type="entry name" value="G_IRG"/>
    <property type="match status" value="1"/>
</dbReference>
<organism evidence="5 6">
    <name type="scientific">Paramuricea clavata</name>
    <name type="common">Red gorgonian</name>
    <name type="synonym">Violescent sea-whip</name>
    <dbReference type="NCBI Taxonomy" id="317549"/>
    <lineage>
        <taxon>Eukaryota</taxon>
        <taxon>Metazoa</taxon>
        <taxon>Cnidaria</taxon>
        <taxon>Anthozoa</taxon>
        <taxon>Octocorallia</taxon>
        <taxon>Malacalcyonacea</taxon>
        <taxon>Plexauridae</taxon>
        <taxon>Paramuricea</taxon>
    </lineage>
</organism>
<evidence type="ECO:0000256" key="2">
    <source>
        <dbReference type="ARBA" id="ARBA00022741"/>
    </source>
</evidence>
<dbReference type="InterPro" id="IPR027417">
    <property type="entry name" value="P-loop_NTPase"/>
</dbReference>
<dbReference type="FunFam" id="3.40.50.300:FF:000541">
    <property type="entry name" value="Immunity related GTPase M"/>
    <property type="match status" value="1"/>
</dbReference>
<evidence type="ECO:0000313" key="6">
    <source>
        <dbReference type="Proteomes" id="UP001152795"/>
    </source>
</evidence>
<keyword evidence="3" id="KW-0378">Hydrolase</keyword>
<dbReference type="GO" id="GO:0005525">
    <property type="term" value="F:GTP binding"/>
    <property type="evidence" value="ECO:0007669"/>
    <property type="project" value="UniProtKB-KW"/>
</dbReference>
<dbReference type="InterPro" id="IPR051515">
    <property type="entry name" value="IRG"/>
</dbReference>
<proteinExistence type="inferred from homology"/>
<keyword evidence="2" id="KW-0547">Nucleotide-binding</keyword>
<dbReference type="InterPro" id="IPR030385">
    <property type="entry name" value="G_IRG_dom"/>
</dbReference>
<dbReference type="Proteomes" id="UP001152795">
    <property type="component" value="Unassembled WGS sequence"/>
</dbReference>
<dbReference type="SUPFAM" id="SSF52540">
    <property type="entry name" value="P-loop containing nucleoside triphosphate hydrolases"/>
    <property type="match status" value="1"/>
</dbReference>
<dbReference type="AlphaFoldDB" id="A0A7D9E9I5"/>
<keyword evidence="4" id="KW-0342">GTP-binding</keyword>
<dbReference type="GO" id="GO:0016020">
    <property type="term" value="C:membrane"/>
    <property type="evidence" value="ECO:0007669"/>
    <property type="project" value="InterPro"/>
</dbReference>
<dbReference type="InterPro" id="IPR007743">
    <property type="entry name" value="Immunity-related_GTPase-like"/>
</dbReference>
<dbReference type="OrthoDB" id="422720at2759"/>
<evidence type="ECO:0000256" key="1">
    <source>
        <dbReference type="ARBA" id="ARBA00005429"/>
    </source>
</evidence>
<gene>
    <name evidence="5" type="ORF">PACLA_8A055776</name>
</gene>